<protein>
    <submittedName>
        <fullName evidence="4">Uncharacterized protein</fullName>
    </submittedName>
</protein>
<gene>
    <name evidence="4" type="ORF">SLEP1_g31308</name>
</gene>
<keyword evidence="3" id="KW-0472">Membrane</keyword>
<feature type="compositionally biased region" description="Polar residues" evidence="2">
    <location>
        <begin position="90"/>
        <end position="115"/>
    </location>
</feature>
<accession>A0AAV5K9N4</accession>
<name>A0AAV5K9N4_9ROSI</name>
<dbReference type="Proteomes" id="UP001054252">
    <property type="component" value="Unassembled WGS sequence"/>
</dbReference>
<feature type="compositionally biased region" description="Polar residues" evidence="2">
    <location>
        <begin position="36"/>
        <end position="65"/>
    </location>
</feature>
<feature type="coiled-coil region" evidence="1">
    <location>
        <begin position="217"/>
        <end position="293"/>
    </location>
</feature>
<feature type="region of interest" description="Disordered" evidence="2">
    <location>
        <begin position="34"/>
        <end position="66"/>
    </location>
</feature>
<proteinExistence type="predicted"/>
<evidence type="ECO:0000256" key="1">
    <source>
        <dbReference type="SAM" id="Coils"/>
    </source>
</evidence>
<keyword evidence="3" id="KW-0812">Transmembrane</keyword>
<evidence type="ECO:0000313" key="4">
    <source>
        <dbReference type="EMBL" id="GKV21317.1"/>
    </source>
</evidence>
<dbReference type="EMBL" id="BPVZ01000057">
    <property type="protein sequence ID" value="GKV21317.1"/>
    <property type="molecule type" value="Genomic_DNA"/>
</dbReference>
<reference evidence="4 5" key="1">
    <citation type="journal article" date="2021" name="Commun. Biol.">
        <title>The genome of Shorea leprosula (Dipterocarpaceae) highlights the ecological relevance of drought in aseasonal tropical rainforests.</title>
        <authorList>
            <person name="Ng K.K.S."/>
            <person name="Kobayashi M.J."/>
            <person name="Fawcett J.A."/>
            <person name="Hatakeyama M."/>
            <person name="Paape T."/>
            <person name="Ng C.H."/>
            <person name="Ang C.C."/>
            <person name="Tnah L.H."/>
            <person name="Lee C.T."/>
            <person name="Nishiyama T."/>
            <person name="Sese J."/>
            <person name="O'Brien M.J."/>
            <person name="Copetti D."/>
            <person name="Mohd Noor M.I."/>
            <person name="Ong R.C."/>
            <person name="Putra M."/>
            <person name="Sireger I.Z."/>
            <person name="Indrioko S."/>
            <person name="Kosugi Y."/>
            <person name="Izuno A."/>
            <person name="Isagi Y."/>
            <person name="Lee S.L."/>
            <person name="Shimizu K.K."/>
        </authorList>
    </citation>
    <scope>NUCLEOTIDE SEQUENCE [LARGE SCALE GENOMIC DNA]</scope>
    <source>
        <strain evidence="4">214</strain>
    </source>
</reference>
<dbReference type="AlphaFoldDB" id="A0AAV5K9N4"/>
<organism evidence="4 5">
    <name type="scientific">Rubroshorea leprosula</name>
    <dbReference type="NCBI Taxonomy" id="152421"/>
    <lineage>
        <taxon>Eukaryota</taxon>
        <taxon>Viridiplantae</taxon>
        <taxon>Streptophyta</taxon>
        <taxon>Embryophyta</taxon>
        <taxon>Tracheophyta</taxon>
        <taxon>Spermatophyta</taxon>
        <taxon>Magnoliopsida</taxon>
        <taxon>eudicotyledons</taxon>
        <taxon>Gunneridae</taxon>
        <taxon>Pentapetalae</taxon>
        <taxon>rosids</taxon>
        <taxon>malvids</taxon>
        <taxon>Malvales</taxon>
        <taxon>Dipterocarpaceae</taxon>
        <taxon>Rubroshorea</taxon>
    </lineage>
</organism>
<evidence type="ECO:0000256" key="3">
    <source>
        <dbReference type="SAM" id="Phobius"/>
    </source>
</evidence>
<evidence type="ECO:0000313" key="5">
    <source>
        <dbReference type="Proteomes" id="UP001054252"/>
    </source>
</evidence>
<feature type="transmembrane region" description="Helical" evidence="3">
    <location>
        <begin position="338"/>
        <end position="358"/>
    </location>
</feature>
<feature type="region of interest" description="Disordered" evidence="2">
    <location>
        <begin position="90"/>
        <end position="118"/>
    </location>
</feature>
<keyword evidence="3" id="KW-1133">Transmembrane helix</keyword>
<comment type="caution">
    <text evidence="4">The sequence shown here is derived from an EMBL/GenBank/DDBJ whole genome shotgun (WGS) entry which is preliminary data.</text>
</comment>
<evidence type="ECO:0000256" key="2">
    <source>
        <dbReference type="SAM" id="MobiDB-lite"/>
    </source>
</evidence>
<sequence length="363" mass="41629">MADSAVRCSENRQLIYGEYDCSLDDLLMRNSMEPGSEQNLQQQFGQTVGSSTNQGSPASAGTIQRPQERFVQPADTIESSLPDRLINQAESSQAAPVTEQYLGQSLSKSPHSQRNIGGISKEEPWRAGKRVHSRLYRQRVKGRDKLIKEKSQLKKSSKKIFEAEKWRLKREIDEKEQLMNSIMEATEKGRLKREINEKELLMKSNLEPFEGENGGLKHEIQAKSQLMKSNMETLEAEMKRLNDEFESLKRNNVSVNRKVQVQLTELAELRNKLDELKQQNQRTKKKRRISSTREWKAAQIQLEKGGELVRPAMPCMMENFDVEQDEGSKVVLCGVGDVFTWLPTMKVFLFFFFFVLVMSCSGV</sequence>
<keyword evidence="1" id="KW-0175">Coiled coil</keyword>
<feature type="coiled-coil region" evidence="1">
    <location>
        <begin position="158"/>
        <end position="188"/>
    </location>
</feature>
<keyword evidence="5" id="KW-1185">Reference proteome</keyword>